<comment type="caution">
    <text evidence="5">The sequence shown here is derived from an EMBL/GenBank/DDBJ whole genome shotgun (WGS) entry which is preliminary data.</text>
</comment>
<reference evidence="5 6" key="1">
    <citation type="journal article" date="2016" name="Nat. Commun.">
        <title>Thousands of microbial genomes shed light on interconnected biogeochemical processes in an aquifer system.</title>
        <authorList>
            <person name="Anantharaman K."/>
            <person name="Brown C.T."/>
            <person name="Hug L.A."/>
            <person name="Sharon I."/>
            <person name="Castelle C.J."/>
            <person name="Probst A.J."/>
            <person name="Thomas B.C."/>
            <person name="Singh A."/>
            <person name="Wilkins M.J."/>
            <person name="Karaoz U."/>
            <person name="Brodie E.L."/>
            <person name="Williams K.H."/>
            <person name="Hubbard S.S."/>
            <person name="Banfield J.F."/>
        </authorList>
    </citation>
    <scope>NUCLEOTIDE SEQUENCE [LARGE SCALE GENOMIC DNA]</scope>
</reference>
<dbReference type="AlphaFoldDB" id="A0A1F5KL95"/>
<proteinExistence type="inferred from homology"/>
<dbReference type="PANTHER" id="PTHR10744">
    <property type="entry name" value="40S RIBOSOMAL PROTEIN S11 FAMILY MEMBER"/>
    <property type="match status" value="1"/>
</dbReference>
<dbReference type="InterPro" id="IPR000266">
    <property type="entry name" value="Ribosomal_uS17"/>
</dbReference>
<dbReference type="SUPFAM" id="SSF50249">
    <property type="entry name" value="Nucleic acid-binding proteins"/>
    <property type="match status" value="1"/>
</dbReference>
<dbReference type="NCBIfam" id="NF004123">
    <property type="entry name" value="PRK05610.1"/>
    <property type="match status" value="1"/>
</dbReference>
<comment type="similarity">
    <text evidence="1">Belongs to the universal ribosomal protein uS17 family.</text>
</comment>
<sequence>MIGRVISTKTAKTATVVVERRARHPLYRKTFIRSKRYLVDDTLGVKDGDIVEIEKCQPVSKRKHFKIVKVLGKNLVEIAEAQQKKAAEEIIAQVMPEEKEMEESSDVSHQTERPVNKKRMRKKEKSES</sequence>
<evidence type="ECO:0000313" key="6">
    <source>
        <dbReference type="Proteomes" id="UP000178565"/>
    </source>
</evidence>
<dbReference type="Pfam" id="PF00366">
    <property type="entry name" value="Ribosomal_S17"/>
    <property type="match status" value="1"/>
</dbReference>
<feature type="region of interest" description="Disordered" evidence="4">
    <location>
        <begin position="95"/>
        <end position="128"/>
    </location>
</feature>
<dbReference type="CDD" id="cd00364">
    <property type="entry name" value="Ribosomal_uS17"/>
    <property type="match status" value="1"/>
</dbReference>
<feature type="compositionally biased region" description="Basic residues" evidence="4">
    <location>
        <begin position="116"/>
        <end position="128"/>
    </location>
</feature>
<dbReference type="GO" id="GO:0006412">
    <property type="term" value="P:translation"/>
    <property type="evidence" value="ECO:0007669"/>
    <property type="project" value="InterPro"/>
</dbReference>
<keyword evidence="3" id="KW-0687">Ribonucleoprotein</keyword>
<evidence type="ECO:0000256" key="4">
    <source>
        <dbReference type="SAM" id="MobiDB-lite"/>
    </source>
</evidence>
<evidence type="ECO:0000313" key="5">
    <source>
        <dbReference type="EMBL" id="OGE41698.1"/>
    </source>
</evidence>
<evidence type="ECO:0000256" key="1">
    <source>
        <dbReference type="ARBA" id="ARBA00010254"/>
    </source>
</evidence>
<dbReference type="Proteomes" id="UP000178565">
    <property type="component" value="Unassembled WGS sequence"/>
</dbReference>
<dbReference type="EMBL" id="MFDM01000033">
    <property type="protein sequence ID" value="OGE41698.1"/>
    <property type="molecule type" value="Genomic_DNA"/>
</dbReference>
<dbReference type="PANTHER" id="PTHR10744:SF1">
    <property type="entry name" value="SMALL RIBOSOMAL SUBUNIT PROTEIN US17M"/>
    <property type="match status" value="1"/>
</dbReference>
<dbReference type="PRINTS" id="PR00973">
    <property type="entry name" value="RIBOSOMALS17"/>
</dbReference>
<gene>
    <name evidence="5" type="ORF">A3B45_04935</name>
</gene>
<evidence type="ECO:0000256" key="2">
    <source>
        <dbReference type="ARBA" id="ARBA00022980"/>
    </source>
</evidence>
<evidence type="ECO:0000256" key="3">
    <source>
        <dbReference type="ARBA" id="ARBA00023274"/>
    </source>
</evidence>
<organism evidence="5 6">
    <name type="scientific">Candidatus Daviesbacteria bacterium RIFCSPLOWO2_01_FULL_39_12</name>
    <dbReference type="NCBI Taxonomy" id="1797785"/>
    <lineage>
        <taxon>Bacteria</taxon>
        <taxon>Candidatus Daviesiibacteriota</taxon>
    </lineage>
</organism>
<dbReference type="GO" id="GO:0022627">
    <property type="term" value="C:cytosolic small ribosomal subunit"/>
    <property type="evidence" value="ECO:0007669"/>
    <property type="project" value="TreeGrafter"/>
</dbReference>
<dbReference type="InterPro" id="IPR012340">
    <property type="entry name" value="NA-bd_OB-fold"/>
</dbReference>
<keyword evidence="2 5" id="KW-0689">Ribosomal protein</keyword>
<protein>
    <submittedName>
        <fullName evidence="5">30S ribosomal protein S17</fullName>
    </submittedName>
</protein>
<accession>A0A1F5KL95</accession>
<dbReference type="STRING" id="1797785.A3B45_04935"/>
<dbReference type="Gene3D" id="2.40.50.140">
    <property type="entry name" value="Nucleic acid-binding proteins"/>
    <property type="match status" value="1"/>
</dbReference>
<name>A0A1F5KL95_9BACT</name>
<dbReference type="GO" id="GO:0003735">
    <property type="term" value="F:structural constituent of ribosome"/>
    <property type="evidence" value="ECO:0007669"/>
    <property type="project" value="InterPro"/>
</dbReference>